<reference evidence="2 3" key="1">
    <citation type="submission" date="2024-02" db="EMBL/GenBank/DDBJ databases">
        <title>A draft genome for the cacao thread blight pathogen Marasmius crinis-equi.</title>
        <authorList>
            <person name="Cohen S.P."/>
            <person name="Baruah I.K."/>
            <person name="Amoako-Attah I."/>
            <person name="Bukari Y."/>
            <person name="Meinhardt L.W."/>
            <person name="Bailey B.A."/>
        </authorList>
    </citation>
    <scope>NUCLEOTIDE SEQUENCE [LARGE SCALE GENOMIC DNA]</scope>
    <source>
        <strain evidence="2 3">GH-76</strain>
    </source>
</reference>
<proteinExistence type="predicted"/>
<name>A0ABR3ESN2_9AGAR</name>
<feature type="compositionally biased region" description="Acidic residues" evidence="1">
    <location>
        <begin position="172"/>
        <end position="199"/>
    </location>
</feature>
<accession>A0ABR3ESN2</accession>
<protein>
    <submittedName>
        <fullName evidence="2">Uncharacterized protein</fullName>
    </submittedName>
</protein>
<gene>
    <name evidence="2" type="ORF">V5O48_016094</name>
</gene>
<keyword evidence="3" id="KW-1185">Reference proteome</keyword>
<dbReference type="Proteomes" id="UP001465976">
    <property type="component" value="Unassembled WGS sequence"/>
</dbReference>
<feature type="region of interest" description="Disordered" evidence="1">
    <location>
        <begin position="248"/>
        <end position="267"/>
    </location>
</feature>
<evidence type="ECO:0000313" key="2">
    <source>
        <dbReference type="EMBL" id="KAL0565925.1"/>
    </source>
</evidence>
<evidence type="ECO:0000313" key="3">
    <source>
        <dbReference type="Proteomes" id="UP001465976"/>
    </source>
</evidence>
<dbReference type="EMBL" id="JBAHYK010002069">
    <property type="protein sequence ID" value="KAL0565925.1"/>
    <property type="molecule type" value="Genomic_DNA"/>
</dbReference>
<evidence type="ECO:0000256" key="1">
    <source>
        <dbReference type="SAM" id="MobiDB-lite"/>
    </source>
</evidence>
<feature type="region of interest" description="Disordered" evidence="1">
    <location>
        <begin position="172"/>
        <end position="207"/>
    </location>
</feature>
<comment type="caution">
    <text evidence="2">The sequence shown here is derived from an EMBL/GenBank/DDBJ whole genome shotgun (WGS) entry which is preliminary data.</text>
</comment>
<organism evidence="2 3">
    <name type="scientific">Marasmius crinis-equi</name>
    <dbReference type="NCBI Taxonomy" id="585013"/>
    <lineage>
        <taxon>Eukaryota</taxon>
        <taxon>Fungi</taxon>
        <taxon>Dikarya</taxon>
        <taxon>Basidiomycota</taxon>
        <taxon>Agaricomycotina</taxon>
        <taxon>Agaricomycetes</taxon>
        <taxon>Agaricomycetidae</taxon>
        <taxon>Agaricales</taxon>
        <taxon>Marasmiineae</taxon>
        <taxon>Marasmiaceae</taxon>
        <taxon>Marasmius</taxon>
    </lineage>
</organism>
<sequence>MLFTLGCNGRSLKLEFDWVEPMDGWLAQALSIFHAHGIPLEGDMHEYKLVCPEKLTGTLSNSYAKRRRREDSPTIYLFIPPLSTTTFWSCDPNGQNPITTDLCHHLGLPISLSLECWEISWGTESYEELQAYQIARGFDPNTTEFARHNRYRIYEITNQPLPSRFEEIEDLEEWQSEDSGASEDSGEESVESEESEDFDLAASTTTQGHALQNGVKYPSNYPHSNPTTPFSASIDFAHVDTAEIDCTLPRDPKSVSPLAETSSRAHSNDLKTVPAEIEAIIPQPPTDMILSVSSLEVQMILRQEKTTYEFVSKRSTSPPPSVNRIWFYVNAPEFSLLSYICEVGTMTVTDRRAGDKDCVISFPITSFYRLHQPLALFTLQQQFGLDSAPREGTMVPVPTSLLEAVPWYTQQLVWSLTQASISAAEAVGKKAWMKRKASEVTDVDGGEETDVEAGRMIKRPRSSCYSSTTAVIARSSSWNTMDVD</sequence>